<feature type="transmembrane region" description="Helical" evidence="2">
    <location>
        <begin position="266"/>
        <end position="295"/>
    </location>
</feature>
<organism evidence="3 4">
    <name type="scientific">Heterodera trifolii</name>
    <dbReference type="NCBI Taxonomy" id="157864"/>
    <lineage>
        <taxon>Eukaryota</taxon>
        <taxon>Metazoa</taxon>
        <taxon>Ecdysozoa</taxon>
        <taxon>Nematoda</taxon>
        <taxon>Chromadorea</taxon>
        <taxon>Rhabditida</taxon>
        <taxon>Tylenchina</taxon>
        <taxon>Tylenchomorpha</taxon>
        <taxon>Tylenchoidea</taxon>
        <taxon>Heteroderidae</taxon>
        <taxon>Heteroderinae</taxon>
        <taxon>Heterodera</taxon>
    </lineage>
</organism>
<name>A0ABD2LYQ1_9BILA</name>
<gene>
    <name evidence="3" type="ORF">niasHT_001179</name>
</gene>
<comment type="caution">
    <text evidence="3">The sequence shown here is derived from an EMBL/GenBank/DDBJ whole genome shotgun (WGS) entry which is preliminary data.</text>
</comment>
<evidence type="ECO:0000313" key="3">
    <source>
        <dbReference type="EMBL" id="KAL3120366.1"/>
    </source>
</evidence>
<evidence type="ECO:0000256" key="1">
    <source>
        <dbReference type="SAM" id="MobiDB-lite"/>
    </source>
</evidence>
<evidence type="ECO:0000313" key="4">
    <source>
        <dbReference type="Proteomes" id="UP001620626"/>
    </source>
</evidence>
<dbReference type="Proteomes" id="UP001620626">
    <property type="component" value="Unassembled WGS sequence"/>
</dbReference>
<dbReference type="EMBL" id="JBICBT010000214">
    <property type="protein sequence ID" value="KAL3120366.1"/>
    <property type="molecule type" value="Genomic_DNA"/>
</dbReference>
<proteinExistence type="predicted"/>
<keyword evidence="2" id="KW-1133">Transmembrane helix</keyword>
<evidence type="ECO:0000256" key="2">
    <source>
        <dbReference type="SAM" id="Phobius"/>
    </source>
</evidence>
<reference evidence="3 4" key="1">
    <citation type="submission" date="2024-10" db="EMBL/GenBank/DDBJ databases">
        <authorList>
            <person name="Kim D."/>
        </authorList>
    </citation>
    <scope>NUCLEOTIDE SEQUENCE [LARGE SCALE GENOMIC DNA]</scope>
    <source>
        <strain evidence="3">BH-2024</strain>
    </source>
</reference>
<protein>
    <submittedName>
        <fullName evidence="3">Uncharacterized protein</fullName>
    </submittedName>
</protein>
<keyword evidence="2" id="KW-0472">Membrane</keyword>
<keyword evidence="2" id="KW-0812">Transmembrane</keyword>
<dbReference type="AlphaFoldDB" id="A0ABD2LYQ1"/>
<feature type="region of interest" description="Disordered" evidence="1">
    <location>
        <begin position="361"/>
        <end position="392"/>
    </location>
</feature>
<keyword evidence="4" id="KW-1185">Reference proteome</keyword>
<sequence>MIDPTKFPAFYRHKNNDVKTIFINLFCSIKALLPPHLPFIPQHFYSTNFILHPQHNILVPPLQQQMLRSLLFAAVFASLLINCYEARTIRLANSFLCAKSGVSVEEGLTQHEKSIQIKGEEISNTQVDPVPILLLTEKAEFKVVFHTNSKECKEKFKIKEDSKGCKKKGTFDGHDEFPKPPHCGESCTGYEVVCTGVKLASIEEQEKGGIVGLKRSEFARMFGSGKCEWEAVIKNAHVLVSDLKDHHKGESCGKADADTKQQNMPVWALVLIAVGGVLILLCIIGIAVSCIIVGVGAKKEGRQQYETRQTGSRSLWNRAAGSISRVQQRFVVIRARPKKAASPGGGGSAFGGGASGFGGRGGGMTTGMGRPPSAYADNITKKGAPSSKYGFV</sequence>
<accession>A0ABD2LYQ1</accession>